<comment type="caution">
    <text evidence="1">The sequence shown here is derived from an EMBL/GenBank/DDBJ whole genome shotgun (WGS) entry which is preliminary data.</text>
</comment>
<evidence type="ECO:0000313" key="1">
    <source>
        <dbReference type="EMBL" id="OBQ31587.1"/>
    </source>
</evidence>
<gene>
    <name evidence="1" type="ORF">AN484_28895</name>
</gene>
<proteinExistence type="predicted"/>
<reference evidence="1 2" key="1">
    <citation type="submission" date="2015-09" db="EMBL/GenBank/DDBJ databases">
        <title>Aphanizomenon flos-aquae WA102.</title>
        <authorList>
            <person name="Driscoll C."/>
        </authorList>
    </citation>
    <scope>NUCLEOTIDE SEQUENCE [LARGE SCALE GENOMIC DNA]</scope>
    <source>
        <strain evidence="1">WA102</strain>
    </source>
</reference>
<dbReference type="Proteomes" id="UP000092093">
    <property type="component" value="Unassembled WGS sequence"/>
</dbReference>
<sequence>MSRCGNVEAMAADVVGVSMRITTSFGRTGAKTSKSGDLRIVTVRLLGLAAGAAGPLVAAATAAWGAGCPLLKILCATGDTSKRNLRKKSKPKMGAATAASRNLKVYILPPNSTVRWENPHAGIGNPLAPESL</sequence>
<feature type="non-terminal residue" evidence="1">
    <location>
        <position position="132"/>
    </location>
</feature>
<evidence type="ECO:0000313" key="2">
    <source>
        <dbReference type="Proteomes" id="UP000092093"/>
    </source>
</evidence>
<dbReference type="EMBL" id="LJOW01001125">
    <property type="protein sequence ID" value="OBQ31587.1"/>
    <property type="molecule type" value="Genomic_DNA"/>
</dbReference>
<name>A0A1B7W3A5_APHFL</name>
<organism evidence="1 2">
    <name type="scientific">Aphanizomenon flos-aquae WA102</name>
    <dbReference type="NCBI Taxonomy" id="1710896"/>
    <lineage>
        <taxon>Bacteria</taxon>
        <taxon>Bacillati</taxon>
        <taxon>Cyanobacteriota</taxon>
        <taxon>Cyanophyceae</taxon>
        <taxon>Nostocales</taxon>
        <taxon>Aphanizomenonaceae</taxon>
        <taxon>Aphanizomenon</taxon>
    </lineage>
</organism>
<dbReference type="AlphaFoldDB" id="A0A1B7W3A5"/>
<protein>
    <submittedName>
        <fullName evidence="1">Uncharacterized protein</fullName>
    </submittedName>
</protein>
<accession>A0A1B7W3A5</accession>